<protein>
    <submittedName>
        <fullName evidence="1">DUF6445 family protein</fullName>
    </submittedName>
</protein>
<dbReference type="InterPro" id="IPR045617">
    <property type="entry name" value="DUF6445"/>
</dbReference>
<name>A0ABT0S2W7_9SPHN</name>
<gene>
    <name evidence="1" type="ORF">LZ538_08500</name>
</gene>
<dbReference type="Proteomes" id="UP001165342">
    <property type="component" value="Unassembled WGS sequence"/>
</dbReference>
<dbReference type="Pfam" id="PF20043">
    <property type="entry name" value="DUF6445"/>
    <property type="match status" value="1"/>
</dbReference>
<keyword evidence="2" id="KW-1185">Reference proteome</keyword>
<dbReference type="EMBL" id="JAMGBE010000002">
    <property type="protein sequence ID" value="MCL6730091.1"/>
    <property type="molecule type" value="Genomic_DNA"/>
</dbReference>
<comment type="caution">
    <text evidence="1">The sequence shown here is derived from an EMBL/GenBank/DDBJ whole genome shotgun (WGS) entry which is preliminary data.</text>
</comment>
<proteinExistence type="predicted"/>
<evidence type="ECO:0000313" key="2">
    <source>
        <dbReference type="Proteomes" id="UP001165342"/>
    </source>
</evidence>
<evidence type="ECO:0000313" key="1">
    <source>
        <dbReference type="EMBL" id="MCL6730091.1"/>
    </source>
</evidence>
<dbReference type="RefSeq" id="WP_249831547.1">
    <property type="nucleotide sequence ID" value="NZ_JAMGBE010000002.1"/>
</dbReference>
<accession>A0ABT0S2W7</accession>
<sequence>MVPHLFVIDDFLRNADRVREEALTLNYSVTGHFPGLNSSEKVNIEGLDQIVSMLVREPVQPMWANDNSHACCRLSLAKDDRPGRIHVDQSHWSGILYLTRDEDCRGGTEFFRHKPTGTDRVPMDAESLKRAGYSTYEELQHDIIDKDALDRSKWEHTMTVPMRFNRLVLLQPHYWHTSGPSFGDSVVNGRLVYLMFFLRGQRSSGAAAAAS</sequence>
<reference evidence="1" key="1">
    <citation type="submission" date="2022-05" db="EMBL/GenBank/DDBJ databases">
        <authorList>
            <person name="Jo J.-H."/>
            <person name="Im W.-T."/>
        </authorList>
    </citation>
    <scope>NUCLEOTIDE SEQUENCE</scope>
    <source>
        <strain evidence="1">SE220</strain>
    </source>
</reference>
<organism evidence="1 2">
    <name type="scientific">Sphingomonas hankyongi</name>
    <dbReference type="NCBI Taxonomy" id="2908209"/>
    <lineage>
        <taxon>Bacteria</taxon>
        <taxon>Pseudomonadati</taxon>
        <taxon>Pseudomonadota</taxon>
        <taxon>Alphaproteobacteria</taxon>
        <taxon>Sphingomonadales</taxon>
        <taxon>Sphingomonadaceae</taxon>
        <taxon>Sphingomonas</taxon>
    </lineage>
</organism>